<feature type="domain" description="C2H2-type" evidence="8">
    <location>
        <begin position="475"/>
        <end position="502"/>
    </location>
</feature>
<sequence>MCVLFQEPVTFRDVAVDFTQEEWGQLGPAQRTLYRDVMLETFGHLLSVGKALFPSQQSDSCSDSLFTVVGYGVSGPELPKPEVISQLEQGAELWVAERGIARGSRAEMMKNLENKALIPTQSIFEEEQSHSMKLERYVWDDPWFSSRLVRAEERQQLALLYKNVRIPLLEDEEESSEDEGQDESSYLLPESEKELEKFIHSGGRHEAEYQEALSEQRLSVQRVSHVRTASASLTPKKAWPCEMCGSIFSDVLHVAGHQGTRDKQKLHGCETCGKQLDDSTELHEKQHSGGRLFRSNGDRAWFVKNCTCHVSGKTLFFGEVGKDFLTSSGFFQQQSTYSREQSNSGAKHMAALQKGAAHLFSATLDSWGGWTNSFGRKHTLIQHQAVLTTEGCFKSKVYEKSFSKSCSLRHQSVHTGENIFGSGECGILFNKSHDIERWRGNTKERPYECAECGKSFTRNSHLVTHKRVHTGERPYECGECGKSFRYKSNLTVHQRIHNKQRPYECVVSLRPAYLIVLVRVTMKAGRIVRAHLILELSMWIIKARLNFGLELMPSAFEVSDPKDCQDVRHLTLSFPLQTSPHSHLPLHAVLALARCFSKAVF</sequence>
<organism evidence="10 11">
    <name type="scientific">Pteropus alecto</name>
    <name type="common">Black flying fox</name>
    <dbReference type="NCBI Taxonomy" id="9402"/>
    <lineage>
        <taxon>Eukaryota</taxon>
        <taxon>Metazoa</taxon>
        <taxon>Chordata</taxon>
        <taxon>Craniata</taxon>
        <taxon>Vertebrata</taxon>
        <taxon>Euteleostomi</taxon>
        <taxon>Mammalia</taxon>
        <taxon>Eutheria</taxon>
        <taxon>Laurasiatheria</taxon>
        <taxon>Chiroptera</taxon>
        <taxon>Yinpterochiroptera</taxon>
        <taxon>Pteropodoidea</taxon>
        <taxon>Pteropodidae</taxon>
        <taxon>Pteropodinae</taxon>
        <taxon>Pteropus</taxon>
    </lineage>
</organism>
<feature type="domain" description="C2H2-type" evidence="8">
    <location>
        <begin position="447"/>
        <end position="474"/>
    </location>
</feature>
<dbReference type="SUPFAM" id="SSF109640">
    <property type="entry name" value="KRAB domain (Kruppel-associated box)"/>
    <property type="match status" value="1"/>
</dbReference>
<dbReference type="PANTHER" id="PTHR24381">
    <property type="entry name" value="ZINC FINGER PROTEIN"/>
    <property type="match status" value="1"/>
</dbReference>
<dbReference type="InParanoid" id="L5L5W5"/>
<dbReference type="GO" id="GO:0000981">
    <property type="term" value="F:DNA-binding transcription factor activity, RNA polymerase II-specific"/>
    <property type="evidence" value="ECO:0007669"/>
    <property type="project" value="TreeGrafter"/>
</dbReference>
<dbReference type="InterPro" id="IPR001909">
    <property type="entry name" value="KRAB"/>
</dbReference>
<dbReference type="STRING" id="9402.L5L5W5"/>
<dbReference type="PROSITE" id="PS00028">
    <property type="entry name" value="ZINC_FINGER_C2H2_1"/>
    <property type="match status" value="2"/>
</dbReference>
<dbReference type="Gene3D" id="6.10.140.140">
    <property type="match status" value="1"/>
</dbReference>
<dbReference type="Gene3D" id="3.30.160.60">
    <property type="entry name" value="Classic Zinc Finger"/>
    <property type="match status" value="4"/>
</dbReference>
<evidence type="ECO:0000256" key="5">
    <source>
        <dbReference type="ARBA" id="ARBA00022833"/>
    </source>
</evidence>
<evidence type="ECO:0000256" key="3">
    <source>
        <dbReference type="ARBA" id="ARBA00022737"/>
    </source>
</evidence>
<dbReference type="PROSITE" id="PS50805">
    <property type="entry name" value="KRAB"/>
    <property type="match status" value="1"/>
</dbReference>
<dbReference type="GO" id="GO:0000977">
    <property type="term" value="F:RNA polymerase II transcription regulatory region sequence-specific DNA binding"/>
    <property type="evidence" value="ECO:0007669"/>
    <property type="project" value="TreeGrafter"/>
</dbReference>
<dbReference type="Pfam" id="PF01352">
    <property type="entry name" value="KRAB"/>
    <property type="match status" value="1"/>
</dbReference>
<dbReference type="PROSITE" id="PS50157">
    <property type="entry name" value="ZINC_FINGER_C2H2_2"/>
    <property type="match status" value="2"/>
</dbReference>
<dbReference type="FunFam" id="3.30.160.60:FF:001498">
    <property type="entry name" value="Zinc finger protein 404"/>
    <property type="match status" value="1"/>
</dbReference>
<proteinExistence type="predicted"/>
<evidence type="ECO:0000256" key="2">
    <source>
        <dbReference type="ARBA" id="ARBA00022723"/>
    </source>
</evidence>
<name>L5L5W5_PTEAL</name>
<dbReference type="SMART" id="SM00349">
    <property type="entry name" value="KRAB"/>
    <property type="match status" value="1"/>
</dbReference>
<dbReference type="EMBL" id="KB030285">
    <property type="protein sequence ID" value="ELK18830.1"/>
    <property type="molecule type" value="Genomic_DNA"/>
</dbReference>
<evidence type="ECO:0000259" key="9">
    <source>
        <dbReference type="PROSITE" id="PS50805"/>
    </source>
</evidence>
<dbReference type="Pfam" id="PF00096">
    <property type="entry name" value="zf-C2H2"/>
    <property type="match status" value="2"/>
</dbReference>
<evidence type="ECO:0000256" key="6">
    <source>
        <dbReference type="ARBA" id="ARBA00023242"/>
    </source>
</evidence>
<dbReference type="GO" id="GO:0005634">
    <property type="term" value="C:nucleus"/>
    <property type="evidence" value="ECO:0007669"/>
    <property type="project" value="UniProtKB-SubCell"/>
</dbReference>
<evidence type="ECO:0000256" key="4">
    <source>
        <dbReference type="ARBA" id="ARBA00022771"/>
    </source>
</evidence>
<evidence type="ECO:0000256" key="1">
    <source>
        <dbReference type="ARBA" id="ARBA00004123"/>
    </source>
</evidence>
<dbReference type="SMART" id="SM00355">
    <property type="entry name" value="ZnF_C2H2"/>
    <property type="match status" value="4"/>
</dbReference>
<dbReference type="PANTHER" id="PTHR24381:SF393">
    <property type="entry name" value="CHROMATIN-LINKED ADAPTOR FOR MSL PROTEINS, ISOFORM B"/>
    <property type="match status" value="1"/>
</dbReference>
<evidence type="ECO:0000256" key="7">
    <source>
        <dbReference type="PROSITE-ProRule" id="PRU00042"/>
    </source>
</evidence>
<dbReference type="SUPFAM" id="SSF57667">
    <property type="entry name" value="beta-beta-alpha zinc fingers"/>
    <property type="match status" value="3"/>
</dbReference>
<comment type="subcellular location">
    <subcellularLocation>
        <location evidence="1">Nucleus</location>
    </subcellularLocation>
</comment>
<gene>
    <name evidence="10" type="ORF">PAL_GLEAN10000683</name>
</gene>
<dbReference type="Pfam" id="PF17686">
    <property type="entry name" value="DUF5534"/>
    <property type="match status" value="1"/>
</dbReference>
<dbReference type="InterPro" id="IPR037549">
    <property type="entry name" value="C19orf18"/>
</dbReference>
<dbReference type="InterPro" id="IPR036236">
    <property type="entry name" value="Znf_C2H2_sf"/>
</dbReference>
<accession>L5L5W5</accession>
<evidence type="ECO:0000313" key="10">
    <source>
        <dbReference type="EMBL" id="ELK18830.1"/>
    </source>
</evidence>
<keyword evidence="5" id="KW-0862">Zinc</keyword>
<dbReference type="FunFam" id="3.30.160.60:FF:000295">
    <property type="entry name" value="zinc finger protein 19"/>
    <property type="match status" value="1"/>
</dbReference>
<keyword evidence="3" id="KW-0677">Repeat</keyword>
<keyword evidence="2" id="KW-0479">Metal-binding</keyword>
<dbReference type="InterPro" id="IPR013087">
    <property type="entry name" value="Znf_C2H2_type"/>
</dbReference>
<keyword evidence="6" id="KW-0539">Nucleus</keyword>
<dbReference type="GO" id="GO:0008270">
    <property type="term" value="F:zinc ion binding"/>
    <property type="evidence" value="ECO:0007669"/>
    <property type="project" value="UniProtKB-KW"/>
</dbReference>
<dbReference type="InterPro" id="IPR036051">
    <property type="entry name" value="KRAB_dom_sf"/>
</dbReference>
<evidence type="ECO:0000313" key="11">
    <source>
        <dbReference type="Proteomes" id="UP000010552"/>
    </source>
</evidence>
<protein>
    <submittedName>
        <fullName evidence="10">Putative zinc finger LOC730051</fullName>
    </submittedName>
</protein>
<reference evidence="11" key="1">
    <citation type="journal article" date="2013" name="Science">
        <title>Comparative analysis of bat genomes provides insight into the evolution of flight and immunity.</title>
        <authorList>
            <person name="Zhang G."/>
            <person name="Cowled C."/>
            <person name="Shi Z."/>
            <person name="Huang Z."/>
            <person name="Bishop-Lilly K.A."/>
            <person name="Fang X."/>
            <person name="Wynne J.W."/>
            <person name="Xiong Z."/>
            <person name="Baker M.L."/>
            <person name="Zhao W."/>
            <person name="Tachedjian M."/>
            <person name="Zhu Y."/>
            <person name="Zhou P."/>
            <person name="Jiang X."/>
            <person name="Ng J."/>
            <person name="Yang L."/>
            <person name="Wu L."/>
            <person name="Xiao J."/>
            <person name="Feng Y."/>
            <person name="Chen Y."/>
            <person name="Sun X."/>
            <person name="Zhang Y."/>
            <person name="Marsh G.A."/>
            <person name="Crameri G."/>
            <person name="Broder C.C."/>
            <person name="Frey K.G."/>
            <person name="Wang L.F."/>
            <person name="Wang J."/>
        </authorList>
    </citation>
    <scope>NUCLEOTIDE SEQUENCE [LARGE SCALE GENOMIC DNA]</scope>
</reference>
<dbReference type="CDD" id="cd07765">
    <property type="entry name" value="KRAB_A-box"/>
    <property type="match status" value="1"/>
</dbReference>
<dbReference type="Proteomes" id="UP000010552">
    <property type="component" value="Unassembled WGS sequence"/>
</dbReference>
<keyword evidence="11" id="KW-1185">Reference proteome</keyword>
<dbReference type="eggNOG" id="KOG1721">
    <property type="taxonomic scope" value="Eukaryota"/>
</dbReference>
<dbReference type="AlphaFoldDB" id="L5L5W5"/>
<feature type="domain" description="KRAB" evidence="9">
    <location>
        <begin position="9"/>
        <end position="106"/>
    </location>
</feature>
<evidence type="ECO:0000259" key="8">
    <source>
        <dbReference type="PROSITE" id="PS50157"/>
    </source>
</evidence>
<keyword evidence="4 7" id="KW-0863">Zinc-finger</keyword>